<dbReference type="OrthoDB" id="5348860at2"/>
<dbReference type="RefSeq" id="WP_125485847.1">
    <property type="nucleotide sequence ID" value="NZ_RSDW01000001.1"/>
</dbReference>
<dbReference type="InterPro" id="IPR038670">
    <property type="entry name" value="HslJ-like_sf"/>
</dbReference>
<dbReference type="PANTHER" id="PTHR35535">
    <property type="entry name" value="HEAT SHOCK PROTEIN HSLJ"/>
    <property type="match status" value="1"/>
</dbReference>
<name>A0A3R9R3X0_9BACT</name>
<organism evidence="4 5">
    <name type="scientific">Edaphobacter aggregans</name>
    <dbReference type="NCBI Taxonomy" id="570835"/>
    <lineage>
        <taxon>Bacteria</taxon>
        <taxon>Pseudomonadati</taxon>
        <taxon>Acidobacteriota</taxon>
        <taxon>Terriglobia</taxon>
        <taxon>Terriglobales</taxon>
        <taxon>Acidobacteriaceae</taxon>
        <taxon>Edaphobacter</taxon>
    </lineage>
</organism>
<feature type="domain" description="DUF4377" evidence="3">
    <location>
        <begin position="272"/>
        <end position="356"/>
    </location>
</feature>
<evidence type="ECO:0000259" key="2">
    <source>
        <dbReference type="Pfam" id="PF03724"/>
    </source>
</evidence>
<dbReference type="PANTHER" id="PTHR35535:SF2">
    <property type="entry name" value="DUF306 DOMAIN-CONTAINING PROTEIN"/>
    <property type="match status" value="1"/>
</dbReference>
<dbReference type="Proteomes" id="UP000269669">
    <property type="component" value="Unassembled WGS sequence"/>
</dbReference>
<feature type="chain" id="PRO_5018615946" evidence="1">
    <location>
        <begin position="19"/>
        <end position="362"/>
    </location>
</feature>
<gene>
    <name evidence="4" type="ORF">EDE15_2883</name>
</gene>
<dbReference type="Pfam" id="PF14302">
    <property type="entry name" value="DUF4377"/>
    <property type="match status" value="1"/>
</dbReference>
<feature type="signal peptide" evidence="1">
    <location>
        <begin position="1"/>
        <end position="18"/>
    </location>
</feature>
<evidence type="ECO:0000256" key="1">
    <source>
        <dbReference type="SAM" id="SignalP"/>
    </source>
</evidence>
<dbReference type="Pfam" id="PF04170">
    <property type="entry name" value="NlpE"/>
    <property type="match status" value="1"/>
</dbReference>
<evidence type="ECO:0000259" key="3">
    <source>
        <dbReference type="Pfam" id="PF14302"/>
    </source>
</evidence>
<proteinExistence type="predicted"/>
<accession>A0A3R9R3X0</accession>
<dbReference type="InterPro" id="IPR007298">
    <property type="entry name" value="Cu-R_lipoprotein_NlpE"/>
</dbReference>
<dbReference type="Gene3D" id="2.40.128.640">
    <property type="match status" value="1"/>
</dbReference>
<evidence type="ECO:0000313" key="5">
    <source>
        <dbReference type="Proteomes" id="UP000269669"/>
    </source>
</evidence>
<keyword evidence="5" id="KW-1185">Reference proteome</keyword>
<keyword evidence="1" id="KW-0732">Signal</keyword>
<dbReference type="InterPro" id="IPR025485">
    <property type="entry name" value="DUF4377"/>
</dbReference>
<protein>
    <submittedName>
        <fullName evidence="4">META domain-containing protein</fullName>
    </submittedName>
</protein>
<sequence length="362" mass="39737">MKALRMLFILATTLSVYAQQKPADLHTSQNSLDWAGVYEGVLPCADCPGIKTRLTLSLDGTYELVTQYLERQVPAQLVRGRFTWQSSGNAITLDEQGGGQKYSVGEGRLILRNDGGPPVVLTLVPQTRTGDNLAQRLERYRWTLESATDNQSRPIDMLPPGKDHPVVLGFSGNRLSIQGPCNRIIGAYRINAARQLTVIGGPASTMMACDPALMSADTALSGILANPLSVEIGDGPSPQLRLRSASNGTLTFTGQATPEALYGPGTRIFLEVSAQQIACERPPAPNTRCLQVRERHYDEQGLPVGTPGEWRPLYENIEGYTHQEGVRNVLRIKRFDRNPAPERESSTLYVLDLIVESELVKR</sequence>
<dbReference type="AlphaFoldDB" id="A0A3R9R3X0"/>
<dbReference type="InterPro" id="IPR005184">
    <property type="entry name" value="DUF306_Meta_HslJ"/>
</dbReference>
<dbReference type="EMBL" id="RSDW01000001">
    <property type="protein sequence ID" value="RSL17351.1"/>
    <property type="molecule type" value="Genomic_DNA"/>
</dbReference>
<reference evidence="4 5" key="1">
    <citation type="submission" date="2018-12" db="EMBL/GenBank/DDBJ databases">
        <title>Sequencing of bacterial isolates from soil warming experiment in Harvard Forest, Massachusetts, USA.</title>
        <authorList>
            <person name="Deangelis K."/>
        </authorList>
    </citation>
    <scope>NUCLEOTIDE SEQUENCE [LARGE SCALE GENOMIC DNA]</scope>
    <source>
        <strain evidence="4 5">EB153</strain>
    </source>
</reference>
<evidence type="ECO:0000313" key="4">
    <source>
        <dbReference type="EMBL" id="RSL17351.1"/>
    </source>
</evidence>
<dbReference type="InterPro" id="IPR053147">
    <property type="entry name" value="Hsp_HslJ-like"/>
</dbReference>
<dbReference type="Pfam" id="PF03724">
    <property type="entry name" value="META"/>
    <property type="match status" value="1"/>
</dbReference>
<feature type="domain" description="DUF306" evidence="2">
    <location>
        <begin position="135"/>
        <end position="252"/>
    </location>
</feature>
<comment type="caution">
    <text evidence="4">The sequence shown here is derived from an EMBL/GenBank/DDBJ whole genome shotgun (WGS) entry which is preliminary data.</text>
</comment>
<dbReference type="Gene3D" id="2.40.128.270">
    <property type="match status" value="1"/>
</dbReference>